<dbReference type="Proteomes" id="UP000547614">
    <property type="component" value="Unassembled WGS sequence"/>
</dbReference>
<dbReference type="EMBL" id="JACHXP010000009">
    <property type="protein sequence ID" value="MBB3190941.1"/>
    <property type="molecule type" value="Genomic_DNA"/>
</dbReference>
<proteinExistence type="predicted"/>
<gene>
    <name evidence="1" type="ORF">FHR94_002182</name>
</gene>
<accession>A0A839V718</accession>
<reference evidence="1 2" key="1">
    <citation type="submission" date="2020-08" db="EMBL/GenBank/DDBJ databases">
        <title>Genomic Encyclopedia of Type Strains, Phase III (KMG-III): the genomes of soil and plant-associated and newly described type strains.</title>
        <authorList>
            <person name="Whitman W."/>
        </authorList>
    </citation>
    <scope>NUCLEOTIDE SEQUENCE [LARGE SCALE GENOMIC DNA]</scope>
    <source>
        <strain evidence="1 2">CECT 7282</strain>
    </source>
</reference>
<evidence type="ECO:0000313" key="1">
    <source>
        <dbReference type="EMBL" id="MBB3190941.1"/>
    </source>
</evidence>
<name>A0A839V718_9GAMM</name>
<organism evidence="1 2">
    <name type="scientific">Halomonas cerina</name>
    <dbReference type="NCBI Taxonomy" id="447424"/>
    <lineage>
        <taxon>Bacteria</taxon>
        <taxon>Pseudomonadati</taxon>
        <taxon>Pseudomonadota</taxon>
        <taxon>Gammaproteobacteria</taxon>
        <taxon>Oceanospirillales</taxon>
        <taxon>Halomonadaceae</taxon>
        <taxon>Halomonas</taxon>
    </lineage>
</organism>
<keyword evidence="2" id="KW-1185">Reference proteome</keyword>
<evidence type="ECO:0000313" key="2">
    <source>
        <dbReference type="Proteomes" id="UP000547614"/>
    </source>
</evidence>
<comment type="caution">
    <text evidence="1">The sequence shown here is derived from an EMBL/GenBank/DDBJ whole genome shotgun (WGS) entry which is preliminary data.</text>
</comment>
<dbReference type="AlphaFoldDB" id="A0A839V718"/>
<protein>
    <submittedName>
        <fullName evidence="1">Uncharacterized protein</fullName>
    </submittedName>
</protein>
<dbReference type="RefSeq" id="WP_183325731.1">
    <property type="nucleotide sequence ID" value="NZ_JACHXP010000009.1"/>
</dbReference>
<sequence length="135" mass="15241">MPNLKKVAHGQLTTNREIENTCRVLETVGRQIEDYKRSLNKVLEIRSEINESEELSRKLRSSPEVLRDYLTQKGIPEHLAVGMAAEEFKTIDFGGASAGLWTWDCCCTDCCFTCWSHTCDQTNSFTSKGLGPSYD</sequence>